<feature type="region of interest" description="Disordered" evidence="8">
    <location>
        <begin position="287"/>
        <end position="325"/>
    </location>
</feature>
<dbReference type="SMART" id="SM00581">
    <property type="entry name" value="PSP"/>
    <property type="match status" value="1"/>
</dbReference>
<comment type="subcellular location">
    <subcellularLocation>
        <location evidence="1">Nucleus</location>
        <location evidence="1">Nucleoplasm</location>
    </subcellularLocation>
</comment>
<evidence type="ECO:0000313" key="11">
    <source>
        <dbReference type="RefSeq" id="XP_011099291.1"/>
    </source>
</evidence>
<evidence type="ECO:0000256" key="2">
    <source>
        <dbReference type="ARBA" id="ARBA00007497"/>
    </source>
</evidence>
<evidence type="ECO:0000259" key="9">
    <source>
        <dbReference type="PROSITE" id="PS50158"/>
    </source>
</evidence>
<dbReference type="InterPro" id="IPR036875">
    <property type="entry name" value="Znf_CCHC_sf"/>
</dbReference>
<keyword evidence="10" id="KW-1185">Reference proteome</keyword>
<dbReference type="InterPro" id="IPR001878">
    <property type="entry name" value="Znf_CCHC"/>
</dbReference>
<dbReference type="AlphaFoldDB" id="A0A6I9UM78"/>
<feature type="compositionally biased region" description="Polar residues" evidence="8">
    <location>
        <begin position="309"/>
        <end position="323"/>
    </location>
</feature>
<dbReference type="RefSeq" id="XP_011099291.1">
    <property type="nucleotide sequence ID" value="XM_011100989.2"/>
</dbReference>
<keyword evidence="6" id="KW-0539">Nucleus</keyword>
<dbReference type="Proteomes" id="UP000504604">
    <property type="component" value="Linkage group LG15"/>
</dbReference>
<protein>
    <submittedName>
        <fullName evidence="11">Zinc finger CCHC domain-containing protein 8</fullName>
    </submittedName>
</protein>
<evidence type="ECO:0000256" key="3">
    <source>
        <dbReference type="ARBA" id="ARBA00022723"/>
    </source>
</evidence>
<accession>A0A6I9UM78</accession>
<feature type="compositionally biased region" description="Low complexity" evidence="8">
    <location>
        <begin position="514"/>
        <end position="530"/>
    </location>
</feature>
<organism evidence="10 11">
    <name type="scientific">Sesamum indicum</name>
    <name type="common">Oriental sesame</name>
    <name type="synonym">Sesamum orientale</name>
    <dbReference type="NCBI Taxonomy" id="4182"/>
    <lineage>
        <taxon>Eukaryota</taxon>
        <taxon>Viridiplantae</taxon>
        <taxon>Streptophyta</taxon>
        <taxon>Embryophyta</taxon>
        <taxon>Tracheophyta</taxon>
        <taxon>Spermatophyta</taxon>
        <taxon>Magnoliopsida</taxon>
        <taxon>eudicotyledons</taxon>
        <taxon>Gunneridae</taxon>
        <taxon>Pentapetalae</taxon>
        <taxon>asterids</taxon>
        <taxon>lamiids</taxon>
        <taxon>Lamiales</taxon>
        <taxon>Pedaliaceae</taxon>
        <taxon>Sesamum</taxon>
    </lineage>
</organism>
<sequence length="565" mass="62404">METEDLTKLPASSNSEHGSENDDQYESGCEAIKSDSPPLNSEALDEINGDATGTMLGGVHENIGASTMTDCKKDAGNSTRVLPVGFEFTESVAVVENISVSSVHVENGSPAVKSEISLSNHKNDETSLGKREIGTAGSLSGVKRPRIALDEQQPSVHVIYNSLPRESKQKLEELLQQWSRWHSQSCSTSDDSNLVLESGEETYFPALRVGLDKPSAVTFWVDNQTKIQSSKEFIPLDGTSVPLYDRGYSSALTSVDGSSGLDGGVEKLETSRCFNCGSYSHALKDCPKPRDNVAVNSARKQHKSRRNQHVNSRNSTRYYQSSRGGKYDGLTPGVLGAETRKLLGLGELDPPPWLNRMREIGYPPGYLDPDVEDQPSGITIFGDETNHEEGEEGEILDSYMEPPRKMTVEFPGINAPIPENADERLWAPVSSTVNPSSEHPHHRDNHSSEHLRGHYYTEQRNNHSSENLSRGHYYTEKRWFGEMEDDGPPGCEPGTSPSLSNHFRRHGDYDSSHHSQSPQTSQSIPWSPSIGRSFSDRGRKSPLVQDRYGSSNYGHYGTFPYSSPR</sequence>
<evidence type="ECO:0000256" key="4">
    <source>
        <dbReference type="ARBA" id="ARBA00022771"/>
    </source>
</evidence>
<keyword evidence="5" id="KW-0862">Zinc</keyword>
<reference evidence="11" key="1">
    <citation type="submission" date="2025-08" db="UniProtKB">
        <authorList>
            <consortium name="RefSeq"/>
        </authorList>
    </citation>
    <scope>IDENTIFICATION</scope>
</reference>
<proteinExistence type="inferred from homology"/>
<evidence type="ECO:0000256" key="6">
    <source>
        <dbReference type="ARBA" id="ARBA00023242"/>
    </source>
</evidence>
<feature type="region of interest" description="Disordered" evidence="8">
    <location>
        <begin position="1"/>
        <end position="59"/>
    </location>
</feature>
<name>A0A6I9UM78_SESIN</name>
<keyword evidence="4 7" id="KW-0863">Zinc-finger</keyword>
<dbReference type="Pfam" id="PF04046">
    <property type="entry name" value="PSP"/>
    <property type="match status" value="1"/>
</dbReference>
<gene>
    <name evidence="11" type="primary">LOC105177744</name>
</gene>
<comment type="similarity">
    <text evidence="2">Belongs to the ZCCHC8 family.</text>
</comment>
<dbReference type="PANTHER" id="PTHR13316:SF0">
    <property type="entry name" value="ZINC FINGER CCHC DOMAIN-CONTAINING PROTEIN 8"/>
    <property type="match status" value="1"/>
</dbReference>
<dbReference type="GO" id="GO:0071013">
    <property type="term" value="C:catalytic step 2 spliceosome"/>
    <property type="evidence" value="ECO:0007669"/>
    <property type="project" value="TreeGrafter"/>
</dbReference>
<dbReference type="PANTHER" id="PTHR13316">
    <property type="entry name" value="ZINC FINGER, CCHC DOMAIN CONTAINING 8"/>
    <property type="match status" value="1"/>
</dbReference>
<dbReference type="GO" id="GO:0005654">
    <property type="term" value="C:nucleoplasm"/>
    <property type="evidence" value="ECO:0007669"/>
    <property type="project" value="UniProtKB-SubCell"/>
</dbReference>
<dbReference type="FunCoup" id="A0A6I9UM78">
    <property type="interactions" value="1669"/>
</dbReference>
<evidence type="ECO:0000256" key="1">
    <source>
        <dbReference type="ARBA" id="ARBA00004642"/>
    </source>
</evidence>
<evidence type="ECO:0000256" key="7">
    <source>
        <dbReference type="PROSITE-ProRule" id="PRU00047"/>
    </source>
</evidence>
<dbReference type="SUPFAM" id="SSF57756">
    <property type="entry name" value="Retrovirus zinc finger-like domains"/>
    <property type="match status" value="1"/>
</dbReference>
<evidence type="ECO:0000313" key="10">
    <source>
        <dbReference type="Proteomes" id="UP000504604"/>
    </source>
</evidence>
<dbReference type="InParanoid" id="A0A6I9UM78"/>
<feature type="compositionally biased region" description="Basic residues" evidence="8">
    <location>
        <begin position="299"/>
        <end position="308"/>
    </location>
</feature>
<feature type="domain" description="CCHC-type" evidence="9">
    <location>
        <begin position="272"/>
        <end position="288"/>
    </location>
</feature>
<dbReference type="GO" id="GO:0003723">
    <property type="term" value="F:RNA binding"/>
    <property type="evidence" value="ECO:0007669"/>
    <property type="project" value="TreeGrafter"/>
</dbReference>
<dbReference type="PROSITE" id="PS50158">
    <property type="entry name" value="ZF_CCHC"/>
    <property type="match status" value="1"/>
</dbReference>
<keyword evidence="3" id="KW-0479">Metal-binding</keyword>
<dbReference type="GO" id="GO:0008270">
    <property type="term" value="F:zinc ion binding"/>
    <property type="evidence" value="ECO:0007669"/>
    <property type="project" value="UniProtKB-KW"/>
</dbReference>
<feature type="region of interest" description="Disordered" evidence="8">
    <location>
        <begin position="484"/>
        <end position="565"/>
    </location>
</feature>
<dbReference type="GeneID" id="105177744"/>
<dbReference type="OrthoDB" id="885351at2759"/>
<evidence type="ECO:0000256" key="8">
    <source>
        <dbReference type="SAM" id="MobiDB-lite"/>
    </source>
</evidence>
<dbReference type="InterPro" id="IPR006568">
    <property type="entry name" value="PSP_pro-rich"/>
</dbReference>
<dbReference type="InterPro" id="IPR052115">
    <property type="entry name" value="NEXT_complex_subunit_ZCCHC8"/>
</dbReference>
<dbReference type="KEGG" id="sind:105177744"/>
<evidence type="ECO:0000256" key="5">
    <source>
        <dbReference type="ARBA" id="ARBA00022833"/>
    </source>
</evidence>